<evidence type="ECO:0000256" key="8">
    <source>
        <dbReference type="ARBA" id="ARBA00022723"/>
    </source>
</evidence>
<protein>
    <recommendedName>
        <fullName evidence="16">Leukotriene A(4) hydrolase</fullName>
        <shortName evidence="16">LTA-4 hydrolase</shortName>
        <ecNumber evidence="16">3.3.2.10</ecNumber>
        <ecNumber evidence="16">3.4.11.-</ecNumber>
    </recommendedName>
</protein>
<feature type="binding site" evidence="15">
    <location>
        <position position="297"/>
    </location>
    <ligand>
        <name>Zn(2+)</name>
        <dbReference type="ChEBI" id="CHEBI:29105"/>
        <note>catalytic</note>
    </ligand>
</feature>
<evidence type="ECO:0000256" key="12">
    <source>
        <dbReference type="ARBA" id="ARBA00023242"/>
    </source>
</evidence>
<dbReference type="GO" id="GO:0006508">
    <property type="term" value="P:proteolysis"/>
    <property type="evidence" value="ECO:0007669"/>
    <property type="project" value="UniProtKB-KW"/>
</dbReference>
<evidence type="ECO:0000256" key="6">
    <source>
        <dbReference type="ARBA" id="ARBA00022490"/>
    </source>
</evidence>
<evidence type="ECO:0000259" key="17">
    <source>
        <dbReference type="SMART" id="SM01263"/>
    </source>
</evidence>
<evidence type="ECO:0000256" key="11">
    <source>
        <dbReference type="ARBA" id="ARBA00023049"/>
    </source>
</evidence>
<dbReference type="PANTHER" id="PTHR45726:SF3">
    <property type="entry name" value="LEUKOTRIENE A-4 HYDROLASE"/>
    <property type="match status" value="1"/>
</dbReference>
<organism evidence="18 19">
    <name type="scientific">Ascosphaera apis ARSEF 7405</name>
    <dbReference type="NCBI Taxonomy" id="392613"/>
    <lineage>
        <taxon>Eukaryota</taxon>
        <taxon>Fungi</taxon>
        <taxon>Dikarya</taxon>
        <taxon>Ascomycota</taxon>
        <taxon>Pezizomycotina</taxon>
        <taxon>Eurotiomycetes</taxon>
        <taxon>Eurotiomycetidae</taxon>
        <taxon>Onygenales</taxon>
        <taxon>Ascosphaeraceae</taxon>
        <taxon>Ascosphaera</taxon>
    </lineage>
</organism>
<feature type="binding site" evidence="15">
    <location>
        <position position="320"/>
    </location>
    <ligand>
        <name>Zn(2+)</name>
        <dbReference type="ChEBI" id="CHEBI:29105"/>
        <note>catalytic</note>
    </ligand>
</feature>
<keyword evidence="19" id="KW-1185">Reference proteome</keyword>
<dbReference type="NCBIfam" id="TIGR02411">
    <property type="entry name" value="leuko_A4_hydro"/>
    <property type="match status" value="1"/>
</dbReference>
<dbReference type="InterPro" id="IPR016024">
    <property type="entry name" value="ARM-type_fold"/>
</dbReference>
<dbReference type="InterPro" id="IPR049980">
    <property type="entry name" value="LTA4H_cat"/>
</dbReference>
<dbReference type="GO" id="GO:0000328">
    <property type="term" value="C:fungal-type vacuole lumen"/>
    <property type="evidence" value="ECO:0007669"/>
    <property type="project" value="EnsemblFungi"/>
</dbReference>
<accession>A0A168CSS7</accession>
<dbReference type="InterPro" id="IPR045357">
    <property type="entry name" value="Aminopeptidase_N-like_N"/>
</dbReference>
<evidence type="ECO:0000256" key="14">
    <source>
        <dbReference type="PIRSR" id="PIRSR612777-2"/>
    </source>
</evidence>
<dbReference type="EC" id="3.4.11.-" evidence="16"/>
<comment type="catalytic activity">
    <reaction evidence="1 16">
        <text>an epoxide + H2O = an ethanediol</text>
        <dbReference type="Rhea" id="RHEA:19037"/>
        <dbReference type="ChEBI" id="CHEBI:15377"/>
        <dbReference type="ChEBI" id="CHEBI:32955"/>
        <dbReference type="ChEBI" id="CHEBI:140594"/>
        <dbReference type="EC" id="3.3.2.10"/>
    </reaction>
</comment>
<reference evidence="18 19" key="1">
    <citation type="journal article" date="2016" name="Genome Biol. Evol.">
        <title>Divergent and convergent evolution of fungal pathogenicity.</title>
        <authorList>
            <person name="Shang Y."/>
            <person name="Xiao G."/>
            <person name="Zheng P."/>
            <person name="Cen K."/>
            <person name="Zhan S."/>
            <person name="Wang C."/>
        </authorList>
    </citation>
    <scope>NUCLEOTIDE SEQUENCE [LARGE SCALE GENOMIC DNA]</scope>
    <source>
        <strain evidence="18 19">ARSEF 7405</strain>
    </source>
</reference>
<evidence type="ECO:0000313" key="18">
    <source>
        <dbReference type="EMBL" id="KZZ96967.1"/>
    </source>
</evidence>
<dbReference type="Gene3D" id="1.10.390.10">
    <property type="entry name" value="Neutral Protease Domain 2"/>
    <property type="match status" value="1"/>
</dbReference>
<comment type="caution">
    <text evidence="18">The sequence shown here is derived from an EMBL/GenBank/DDBJ whole genome shotgun (WGS) entry which is preliminary data.</text>
</comment>
<evidence type="ECO:0000256" key="9">
    <source>
        <dbReference type="ARBA" id="ARBA00022801"/>
    </source>
</evidence>
<dbReference type="Pfam" id="PF09127">
    <property type="entry name" value="Leuk-A4-hydro_C"/>
    <property type="match status" value="1"/>
</dbReference>
<keyword evidence="12" id="KW-0539">Nucleus</keyword>
<evidence type="ECO:0000256" key="13">
    <source>
        <dbReference type="PIRSR" id="PIRSR612777-1"/>
    </source>
</evidence>
<dbReference type="PANTHER" id="PTHR45726">
    <property type="entry name" value="LEUKOTRIENE A-4 HYDROLASE"/>
    <property type="match status" value="1"/>
</dbReference>
<comment type="subcellular location">
    <subcellularLocation>
        <location evidence="4 16">Cytoplasm</location>
    </subcellularLocation>
    <subcellularLocation>
        <location evidence="3">Nucleus</location>
    </subcellularLocation>
</comment>
<dbReference type="FunFam" id="1.10.390.10:FF:000009">
    <property type="entry name" value="Leukotriene A(4) hydrolase"/>
    <property type="match status" value="1"/>
</dbReference>
<dbReference type="FunFam" id="2.60.40.1730:FF:000004">
    <property type="entry name" value="Leukotriene A(4) hydrolase"/>
    <property type="match status" value="1"/>
</dbReference>
<dbReference type="InterPro" id="IPR014782">
    <property type="entry name" value="Peptidase_M1_dom"/>
</dbReference>
<dbReference type="InterPro" id="IPR034015">
    <property type="entry name" value="M1_LTA4H"/>
</dbReference>
<dbReference type="PRINTS" id="PR00756">
    <property type="entry name" value="ALADIPTASE"/>
</dbReference>
<evidence type="ECO:0000313" key="19">
    <source>
        <dbReference type="Proteomes" id="UP000242877"/>
    </source>
</evidence>
<proteinExistence type="inferred from homology"/>
<gene>
    <name evidence="18" type="ORF">AAP_00610</name>
</gene>
<dbReference type="InterPro" id="IPR012777">
    <property type="entry name" value="LTA4H"/>
</dbReference>
<dbReference type="GO" id="GO:0008270">
    <property type="term" value="F:zinc ion binding"/>
    <property type="evidence" value="ECO:0007669"/>
    <property type="project" value="InterPro"/>
</dbReference>
<feature type="binding site" evidence="14">
    <location>
        <begin position="268"/>
        <end position="273"/>
    </location>
    <ligand>
        <name>a peptide</name>
        <dbReference type="ChEBI" id="CHEBI:60466"/>
    </ligand>
</feature>
<feature type="domain" description="Peptidase M1 leukotriene A4 hydrolase/aminopeptidase C-terminal" evidence="17">
    <location>
        <begin position="466"/>
        <end position="611"/>
    </location>
</feature>
<evidence type="ECO:0000256" key="7">
    <source>
        <dbReference type="ARBA" id="ARBA00022670"/>
    </source>
</evidence>
<dbReference type="EMBL" id="AZGZ01000002">
    <property type="protein sequence ID" value="KZZ96967.1"/>
    <property type="molecule type" value="Genomic_DNA"/>
</dbReference>
<evidence type="ECO:0000256" key="16">
    <source>
        <dbReference type="RuleBase" id="RU361141"/>
    </source>
</evidence>
<dbReference type="InterPro" id="IPR042097">
    <property type="entry name" value="Aminopeptidase_N-like_N_sf"/>
</dbReference>
<evidence type="ECO:0000256" key="1">
    <source>
        <dbReference type="ARBA" id="ARBA00001268"/>
    </source>
</evidence>
<dbReference type="Proteomes" id="UP000242877">
    <property type="component" value="Unassembled WGS sequence"/>
</dbReference>
<keyword evidence="8 15" id="KW-0479">Metal-binding</keyword>
<comment type="similarity">
    <text evidence="5 16">Belongs to the peptidase M1 family.</text>
</comment>
<dbReference type="SUPFAM" id="SSF63737">
    <property type="entry name" value="Leukotriene A4 hydrolase N-terminal domain"/>
    <property type="match status" value="1"/>
</dbReference>
<dbReference type="GO" id="GO:0030163">
    <property type="term" value="P:protein catabolic process"/>
    <property type="evidence" value="ECO:0007669"/>
    <property type="project" value="EnsemblFungi"/>
</dbReference>
<dbReference type="Pfam" id="PF17900">
    <property type="entry name" value="Peptidase_M1_N"/>
    <property type="match status" value="1"/>
</dbReference>
<name>A0A168CSS7_9EURO</name>
<dbReference type="GO" id="GO:0005771">
    <property type="term" value="C:multivesicular body"/>
    <property type="evidence" value="ECO:0007669"/>
    <property type="project" value="EnsemblFungi"/>
</dbReference>
<feature type="binding site" evidence="14">
    <location>
        <begin position="569"/>
        <end position="571"/>
    </location>
    <ligand>
        <name>a peptide</name>
        <dbReference type="ChEBI" id="CHEBI:60466"/>
    </ligand>
</feature>
<evidence type="ECO:0000256" key="10">
    <source>
        <dbReference type="ARBA" id="ARBA00022833"/>
    </source>
</evidence>
<dbReference type="GO" id="GO:0061957">
    <property type="term" value="C:NVT complex"/>
    <property type="evidence" value="ECO:0007669"/>
    <property type="project" value="EnsemblFungi"/>
</dbReference>
<dbReference type="InterPro" id="IPR015211">
    <property type="entry name" value="Peptidase_M1_C"/>
</dbReference>
<dbReference type="InterPro" id="IPR001930">
    <property type="entry name" value="Peptidase_M1"/>
</dbReference>
<feature type="binding site" evidence="14">
    <location>
        <begin position="139"/>
        <end position="141"/>
    </location>
    <ligand>
        <name>a peptide</name>
        <dbReference type="ChEBI" id="CHEBI:60466"/>
    </ligand>
</feature>
<dbReference type="FunFam" id="3.30.2010.30:FF:000001">
    <property type="entry name" value="Leukotriene A(4) hydrolase"/>
    <property type="match status" value="1"/>
</dbReference>
<dbReference type="AlphaFoldDB" id="A0A168CSS7"/>
<dbReference type="VEuPathDB" id="FungiDB:AAP_00610"/>
<keyword evidence="7 16" id="KW-0645">Protease</keyword>
<evidence type="ECO:0000256" key="5">
    <source>
        <dbReference type="ARBA" id="ARBA00010136"/>
    </source>
</evidence>
<dbReference type="Pfam" id="PF01433">
    <property type="entry name" value="Peptidase_M1"/>
    <property type="match status" value="1"/>
</dbReference>
<evidence type="ECO:0000256" key="3">
    <source>
        <dbReference type="ARBA" id="ARBA00004123"/>
    </source>
</evidence>
<dbReference type="InterPro" id="IPR027268">
    <property type="entry name" value="Peptidase_M4/M1_CTD_sf"/>
</dbReference>
<feature type="active site" description="Proton donor" evidence="13">
    <location>
        <position position="385"/>
    </location>
</feature>
<keyword evidence="9 16" id="KW-0378">Hydrolase</keyword>
<dbReference type="EC" id="3.3.2.10" evidence="16"/>
<dbReference type="CDD" id="cd09599">
    <property type="entry name" value="M1_LTA4H"/>
    <property type="match status" value="1"/>
</dbReference>
<keyword evidence="10 15" id="KW-0862">Zinc</keyword>
<dbReference type="OrthoDB" id="79562at2759"/>
<keyword evidence="6 16" id="KW-0963">Cytoplasm</keyword>
<dbReference type="SUPFAM" id="SSF55486">
    <property type="entry name" value="Metalloproteases ('zincins'), catalytic domain"/>
    <property type="match status" value="1"/>
</dbReference>
<evidence type="ECO:0000256" key="2">
    <source>
        <dbReference type="ARBA" id="ARBA00002142"/>
    </source>
</evidence>
<dbReference type="GO" id="GO:0008237">
    <property type="term" value="F:metallopeptidase activity"/>
    <property type="evidence" value="ECO:0007669"/>
    <property type="project" value="UniProtKB-KW"/>
</dbReference>
<comment type="cofactor">
    <cofactor evidence="15 16">
        <name>Zn(2+)</name>
        <dbReference type="ChEBI" id="CHEBI:29105"/>
    </cofactor>
    <text evidence="15 16">Binds 1 zinc ion per subunit.</text>
</comment>
<comment type="function">
    <text evidence="2">Aminopeptidase that preferentially cleaves di- and tripeptides. Also has low epoxide hydrolase activity (in vitro). Can hydrolyze the epoxide leukotriene LTA(4) but it forms preferentially 5,6-dihydroxy-7,9,11,14-eicosatetraenoic acid rather than the cytokine leukotriene B(4) as the product compared to the homologous mammalian enzyme (in vitro).</text>
</comment>
<sequence>MTVSSSSALVRDPNTLSNYHQFRITHTTANLHIRFDSQQLVGNVLHTLVCHQPAAEIVLDSSYLDIKSVTVDGKSAEWMLAPRQEPFGSALKITLPAAVEKGSSVEVDIDLETTDKCSAIQFLTPAQTSTKKHPYMFSQCQAIHARSIFPCQDTPDVKATFDFNISSPLPVIASGVSISQEKSDNGLTTYKFEQKVPIPSYLFALASGDIVEAPIGPISKVATSPDQLKDCQWELEEATEKFIQAINKIIFPYVWGEYNVLVLPPSFPYGGMENPVYTFATPTLISKDRENVDVIAHELSHSWSGNLVTAASWEHFWLNEGWTTYLERRIMAAVHGEAHRHFSAIIGWKALVDSVERYGADHEFTKLVTNLEGKDPDDAFSTVPYEKGFVFLFFLENLIGKEKFDTFIPHYFKTYMKKSLDSYEFRDCLKNFFANDKEVSDKLNALNFDHWYFTPGLPPKPNYDTSLVDRVYSLADKWRALSNCSSDEFTPHHSDVEGLNANQIVVFLEQVLLFEKPLTAAQSQQMGQVYGFSASQNYEVTARYYQVGLKSHDRTVIEPTQQLLSCVGRMKHVRPLYRELAKFDKQIAVDTFKKNEDFYHPICKNLVEKDLLGSSA</sequence>
<dbReference type="GO" id="GO:0004177">
    <property type="term" value="F:aminopeptidase activity"/>
    <property type="evidence" value="ECO:0007669"/>
    <property type="project" value="EnsemblFungi"/>
</dbReference>
<dbReference type="GO" id="GO:0006629">
    <property type="term" value="P:lipid metabolic process"/>
    <property type="evidence" value="ECO:0007669"/>
    <property type="project" value="EnsemblFungi"/>
</dbReference>
<dbReference type="GO" id="GO:0005634">
    <property type="term" value="C:nucleus"/>
    <property type="evidence" value="ECO:0007669"/>
    <property type="project" value="UniProtKB-SubCell"/>
</dbReference>
<dbReference type="Gene3D" id="2.60.40.1730">
    <property type="entry name" value="tricorn interacting facor f3 domain"/>
    <property type="match status" value="1"/>
</dbReference>
<dbReference type="GO" id="GO:0005829">
    <property type="term" value="C:cytosol"/>
    <property type="evidence" value="ECO:0007669"/>
    <property type="project" value="TreeGrafter"/>
</dbReference>
<feature type="binding site" evidence="15">
    <location>
        <position position="301"/>
    </location>
    <ligand>
        <name>Zn(2+)</name>
        <dbReference type="ChEBI" id="CHEBI:29105"/>
        <note>catalytic</note>
    </ligand>
</feature>
<keyword evidence="11 16" id="KW-0482">Metalloprotease</keyword>
<dbReference type="SUPFAM" id="SSF48371">
    <property type="entry name" value="ARM repeat"/>
    <property type="match status" value="1"/>
</dbReference>
<evidence type="ECO:0000256" key="4">
    <source>
        <dbReference type="ARBA" id="ARBA00004496"/>
    </source>
</evidence>
<dbReference type="Gene3D" id="1.25.40.320">
    <property type="entry name" value="Peptidase M1, leukotriene A4 hydrolase/aminopeptidase C-terminal domain"/>
    <property type="match status" value="1"/>
</dbReference>
<dbReference type="FunFam" id="1.25.40.320:FF:000001">
    <property type="entry name" value="Leukotriene A(4) hydrolase"/>
    <property type="match status" value="1"/>
</dbReference>
<dbReference type="SMART" id="SM01263">
    <property type="entry name" value="Leuk-A4-hydro_C"/>
    <property type="match status" value="1"/>
</dbReference>
<feature type="active site" description="Proton acceptor" evidence="13">
    <location>
        <position position="298"/>
    </location>
</feature>
<dbReference type="InterPro" id="IPR038502">
    <property type="entry name" value="M1_LTA-4_hydro/amino_C_sf"/>
</dbReference>
<dbReference type="Gene3D" id="3.30.2010.30">
    <property type="match status" value="1"/>
</dbReference>
<dbReference type="GO" id="GO:0120113">
    <property type="term" value="P:cytoplasm to vacuole targeting by the NVT pathway"/>
    <property type="evidence" value="ECO:0007669"/>
    <property type="project" value="EnsemblFungi"/>
</dbReference>
<dbReference type="GO" id="GO:0004301">
    <property type="term" value="F:epoxide hydrolase activity"/>
    <property type="evidence" value="ECO:0007669"/>
    <property type="project" value="UniProtKB-EC"/>
</dbReference>
<evidence type="ECO:0000256" key="15">
    <source>
        <dbReference type="PIRSR" id="PIRSR612777-3"/>
    </source>
</evidence>